<dbReference type="PANTHER" id="PTHR30518">
    <property type="entry name" value="ENDOLYTIC MUREIN TRANSGLYCOSYLASE"/>
    <property type="match status" value="1"/>
</dbReference>
<dbReference type="Proteomes" id="UP001183176">
    <property type="component" value="Unassembled WGS sequence"/>
</dbReference>
<keyword evidence="3 7" id="KW-1133">Transmembrane helix</keyword>
<dbReference type="Gene3D" id="3.30.1490.480">
    <property type="entry name" value="Endolytic murein transglycosylase"/>
    <property type="match status" value="1"/>
</dbReference>
<feature type="site" description="Important for catalytic activity" evidence="7">
    <location>
        <position position="275"/>
    </location>
</feature>
<dbReference type="HAMAP" id="MF_02065">
    <property type="entry name" value="MltG"/>
    <property type="match status" value="1"/>
</dbReference>
<keyword evidence="6 7" id="KW-0961">Cell wall biogenesis/degradation</keyword>
<sequence length="396" mass="41802">MNEERTREVEGPFSDHPDDDHPLFGSVEPTAQVAGSRQRSQRRQKSRRKRRHRIAPLIAFVVILVLIGSSYALVRSIRADFVTPDYQGAGQGSTRVKVAPGDGADDIAATMLKAGVVKSTRAFVNAAKKSGRSSDIQPGVYKVPLRASGAAAVTAVLNPANKLVSQVTIREGLSETQVLSQLASKTGLPLAQLSAAAKQVANLGLPAAYKPTTAEGFLYPSTYDIDPGTSAEAVIQTLTTQFGAEDARLGFQAAAKAIGLTPYQALIIASIVEGEAKFDADRAKVTRVILNRIAKHRPLQIDATSVYAARIAGIDPAKVNFATINSPYNGYTHVGLPPTPINSPGATSLQAAVHPAAGSWLFYVNGDAAGHLSFFTDEASFVVAANVCRAKGWGCA</sequence>
<feature type="compositionally biased region" description="Basic residues" evidence="8">
    <location>
        <begin position="39"/>
        <end position="50"/>
    </location>
</feature>
<feature type="region of interest" description="Disordered" evidence="8">
    <location>
        <begin position="1"/>
        <end position="50"/>
    </location>
</feature>
<proteinExistence type="inferred from homology"/>
<dbReference type="EMBL" id="JAVREH010000006">
    <property type="protein sequence ID" value="MDT0261135.1"/>
    <property type="molecule type" value="Genomic_DNA"/>
</dbReference>
<dbReference type="EC" id="4.2.2.29" evidence="7"/>
<dbReference type="PANTHER" id="PTHR30518:SF2">
    <property type="entry name" value="ENDOLYTIC MUREIN TRANSGLYCOSYLASE"/>
    <property type="match status" value="1"/>
</dbReference>
<comment type="catalytic activity">
    <reaction evidence="7">
        <text>a peptidoglycan chain = a peptidoglycan chain with N-acetyl-1,6-anhydromuramyl-[peptide] at the reducing end + a peptidoglycan chain with N-acetylglucosamine at the non-reducing end.</text>
        <dbReference type="EC" id="4.2.2.29"/>
    </reaction>
</comment>
<gene>
    <name evidence="7 9" type="primary">mltG</name>
    <name evidence="9" type="ORF">RM423_06975</name>
</gene>
<dbReference type="RefSeq" id="WP_311422289.1">
    <property type="nucleotide sequence ID" value="NZ_JAVREH010000006.1"/>
</dbReference>
<keyword evidence="2 7" id="KW-0812">Transmembrane</keyword>
<evidence type="ECO:0000256" key="3">
    <source>
        <dbReference type="ARBA" id="ARBA00022989"/>
    </source>
</evidence>
<keyword evidence="1 7" id="KW-1003">Cell membrane</keyword>
<evidence type="ECO:0000256" key="6">
    <source>
        <dbReference type="ARBA" id="ARBA00023316"/>
    </source>
</evidence>
<keyword evidence="4 7" id="KW-0472">Membrane</keyword>
<evidence type="ECO:0000256" key="2">
    <source>
        <dbReference type="ARBA" id="ARBA00022692"/>
    </source>
</evidence>
<evidence type="ECO:0000313" key="9">
    <source>
        <dbReference type="EMBL" id="MDT0261135.1"/>
    </source>
</evidence>
<keyword evidence="10" id="KW-1185">Reference proteome</keyword>
<comment type="subcellular location">
    <subcellularLocation>
        <location evidence="7">Cell membrane</location>
        <topology evidence="7">Single-pass membrane protein</topology>
    </subcellularLocation>
</comment>
<reference evidence="10" key="1">
    <citation type="submission" date="2023-07" db="EMBL/GenBank/DDBJ databases">
        <title>30 novel species of actinomycetes from the DSMZ collection.</title>
        <authorList>
            <person name="Nouioui I."/>
        </authorList>
    </citation>
    <scope>NUCLEOTIDE SEQUENCE [LARGE SCALE GENOMIC DNA]</scope>
    <source>
        <strain evidence="10">DSM 44399</strain>
    </source>
</reference>
<dbReference type="NCBIfam" id="TIGR00247">
    <property type="entry name" value="endolytic transglycosylase MltG"/>
    <property type="match status" value="1"/>
</dbReference>
<comment type="similarity">
    <text evidence="7">Belongs to the transglycosylase MltG family.</text>
</comment>
<comment type="caution">
    <text evidence="9">The sequence shown here is derived from an EMBL/GenBank/DDBJ whole genome shotgun (WGS) entry which is preliminary data.</text>
</comment>
<accession>A0ABU2J825</accession>
<protein>
    <recommendedName>
        <fullName evidence="7">Endolytic murein transglycosylase</fullName>
        <ecNumber evidence="7">4.2.2.29</ecNumber>
    </recommendedName>
    <alternativeName>
        <fullName evidence="7">Peptidoglycan lytic transglycosylase</fullName>
    </alternativeName>
    <alternativeName>
        <fullName evidence="7">Peptidoglycan polymerization terminase</fullName>
    </alternativeName>
</protein>
<organism evidence="9 10">
    <name type="scientific">Jatrophihabitans lederbergiae</name>
    <dbReference type="NCBI Taxonomy" id="3075547"/>
    <lineage>
        <taxon>Bacteria</taxon>
        <taxon>Bacillati</taxon>
        <taxon>Actinomycetota</taxon>
        <taxon>Actinomycetes</taxon>
        <taxon>Jatrophihabitantales</taxon>
        <taxon>Jatrophihabitantaceae</taxon>
        <taxon>Jatrophihabitans</taxon>
    </lineage>
</organism>
<dbReference type="Pfam" id="PF02618">
    <property type="entry name" value="YceG"/>
    <property type="match status" value="1"/>
</dbReference>
<dbReference type="InterPro" id="IPR003770">
    <property type="entry name" value="MLTG-like"/>
</dbReference>
<name>A0ABU2J825_9ACTN</name>
<feature type="transmembrane region" description="Helical" evidence="7">
    <location>
        <begin position="54"/>
        <end position="74"/>
    </location>
</feature>
<feature type="compositionally biased region" description="Basic and acidic residues" evidence="8">
    <location>
        <begin position="1"/>
        <end position="22"/>
    </location>
</feature>
<evidence type="ECO:0000256" key="8">
    <source>
        <dbReference type="SAM" id="MobiDB-lite"/>
    </source>
</evidence>
<evidence type="ECO:0000256" key="1">
    <source>
        <dbReference type="ARBA" id="ARBA00022475"/>
    </source>
</evidence>
<evidence type="ECO:0000256" key="5">
    <source>
        <dbReference type="ARBA" id="ARBA00023239"/>
    </source>
</evidence>
<comment type="function">
    <text evidence="7">Functions as a peptidoglycan terminase that cleaves nascent peptidoglycan strands endolytically to terminate their elongation.</text>
</comment>
<evidence type="ECO:0000256" key="7">
    <source>
        <dbReference type="HAMAP-Rule" id="MF_02065"/>
    </source>
</evidence>
<evidence type="ECO:0000313" key="10">
    <source>
        <dbReference type="Proteomes" id="UP001183176"/>
    </source>
</evidence>
<evidence type="ECO:0000256" key="4">
    <source>
        <dbReference type="ARBA" id="ARBA00023136"/>
    </source>
</evidence>
<keyword evidence="5 7" id="KW-0456">Lyase</keyword>